<dbReference type="AlphaFoldDB" id="W4L602"/>
<proteinExistence type="predicted"/>
<dbReference type="HOGENOM" id="CLU_3388629_0_0_7"/>
<accession>W4L602</accession>
<name>W4L602_ENTF1</name>
<dbReference type="Proteomes" id="UP000019141">
    <property type="component" value="Unassembled WGS sequence"/>
</dbReference>
<evidence type="ECO:0000313" key="1">
    <source>
        <dbReference type="EMBL" id="ETW93274.1"/>
    </source>
</evidence>
<keyword evidence="2" id="KW-1185">Reference proteome</keyword>
<gene>
    <name evidence="1" type="ORF">ETSY1_39960</name>
</gene>
<protein>
    <submittedName>
        <fullName evidence="1">Uncharacterized protein</fullName>
    </submittedName>
</protein>
<sequence length="32" mass="3704">MLAKLPRMKKRFAHFLHDQANPHDLISANSTD</sequence>
<reference evidence="1 2" key="1">
    <citation type="journal article" date="2014" name="Nature">
        <title>An environmental bacterial taxon with a large and distinct metabolic repertoire.</title>
        <authorList>
            <person name="Wilson M.C."/>
            <person name="Mori T."/>
            <person name="Ruckert C."/>
            <person name="Uria A.R."/>
            <person name="Helf M.J."/>
            <person name="Takada K."/>
            <person name="Gernert C."/>
            <person name="Steffens U.A."/>
            <person name="Heycke N."/>
            <person name="Schmitt S."/>
            <person name="Rinke C."/>
            <person name="Helfrich E.J."/>
            <person name="Brachmann A.O."/>
            <person name="Gurgui C."/>
            <person name="Wakimoto T."/>
            <person name="Kracht M."/>
            <person name="Crusemann M."/>
            <person name="Hentschel U."/>
            <person name="Abe I."/>
            <person name="Matsunaga S."/>
            <person name="Kalinowski J."/>
            <person name="Takeyama H."/>
            <person name="Piel J."/>
        </authorList>
    </citation>
    <scope>NUCLEOTIDE SEQUENCE [LARGE SCALE GENOMIC DNA]</scope>
    <source>
        <strain evidence="2">TSY1</strain>
    </source>
</reference>
<dbReference type="EMBL" id="AZHW01001269">
    <property type="protein sequence ID" value="ETW93274.1"/>
    <property type="molecule type" value="Genomic_DNA"/>
</dbReference>
<organism evidence="1 2">
    <name type="scientific">Entotheonella factor</name>
    <dbReference type="NCBI Taxonomy" id="1429438"/>
    <lineage>
        <taxon>Bacteria</taxon>
        <taxon>Pseudomonadati</taxon>
        <taxon>Nitrospinota/Tectimicrobiota group</taxon>
        <taxon>Candidatus Tectimicrobiota</taxon>
        <taxon>Candidatus Entotheonellia</taxon>
        <taxon>Candidatus Entotheonellales</taxon>
        <taxon>Candidatus Entotheonellaceae</taxon>
        <taxon>Candidatus Entotheonella</taxon>
    </lineage>
</organism>
<evidence type="ECO:0000313" key="2">
    <source>
        <dbReference type="Proteomes" id="UP000019141"/>
    </source>
</evidence>
<comment type="caution">
    <text evidence="1">The sequence shown here is derived from an EMBL/GenBank/DDBJ whole genome shotgun (WGS) entry which is preliminary data.</text>
</comment>